<evidence type="ECO:0000256" key="1">
    <source>
        <dbReference type="SAM" id="MobiDB-lite"/>
    </source>
</evidence>
<sequence>MISMKRNELEISHTAQMQPIQEQKQGSAPNKRRSSRNRLSTAIVAVMTTAALVLSPFAVTGQALAASATAAKPSAALAPFVNPELQGYRQVEYAIKHNLVQPLNTVVKKDGYQLTVNGFIADKYELIILFTAQADSKRAFVFMPPKGHSLQLSDAVTGKVISGKKFNDALVIGASPAKKDHILYGIAKIPLSSPLTTPPKKVAAQFQLGTLTAIELNQLKALDAEMLAATEKAHADNPDQTSSFSYSPELLKKYDAIKSNVKYSPVLKVFFDINPKVWKQETRTLTPEETIDVAGHKIKVKLELTPFTTITTLSSDEALFKNREFMETFYMEYNPSLLVKNGTGDYKSQEGASVYTYADHEMKIVSESYFFLNKPQSLRLDFTNMKDRKITQQLIVDMSKQ</sequence>
<organism evidence="3 4">
    <name type="scientific">Paenibacillus silagei</name>
    <dbReference type="NCBI Taxonomy" id="1670801"/>
    <lineage>
        <taxon>Bacteria</taxon>
        <taxon>Bacillati</taxon>
        <taxon>Bacillota</taxon>
        <taxon>Bacilli</taxon>
        <taxon>Bacillales</taxon>
        <taxon>Paenibacillaceae</taxon>
        <taxon>Paenibacillus</taxon>
    </lineage>
</organism>
<feature type="transmembrane region" description="Helical" evidence="2">
    <location>
        <begin position="39"/>
        <end position="59"/>
    </location>
</feature>
<evidence type="ECO:0008006" key="5">
    <source>
        <dbReference type="Google" id="ProtNLM"/>
    </source>
</evidence>
<keyword evidence="4" id="KW-1185">Reference proteome</keyword>
<keyword evidence="2" id="KW-0472">Membrane</keyword>
<keyword evidence="2" id="KW-1133">Transmembrane helix</keyword>
<accession>A0ABS4NKD3</accession>
<name>A0ABS4NKD3_9BACL</name>
<dbReference type="Proteomes" id="UP000773462">
    <property type="component" value="Unassembled WGS sequence"/>
</dbReference>
<feature type="compositionally biased region" description="Basic and acidic residues" evidence="1">
    <location>
        <begin position="1"/>
        <end position="11"/>
    </location>
</feature>
<feature type="compositionally biased region" description="Polar residues" evidence="1">
    <location>
        <begin position="13"/>
        <end position="28"/>
    </location>
</feature>
<evidence type="ECO:0000313" key="4">
    <source>
        <dbReference type="Proteomes" id="UP000773462"/>
    </source>
</evidence>
<reference evidence="3 4" key="1">
    <citation type="submission" date="2021-03" db="EMBL/GenBank/DDBJ databases">
        <title>Genomic Encyclopedia of Type Strains, Phase IV (KMG-IV): sequencing the most valuable type-strain genomes for metagenomic binning, comparative biology and taxonomic classification.</title>
        <authorList>
            <person name="Goeker M."/>
        </authorList>
    </citation>
    <scope>NUCLEOTIDE SEQUENCE [LARGE SCALE GENOMIC DNA]</scope>
    <source>
        <strain evidence="3 4">DSM 101953</strain>
    </source>
</reference>
<keyword evidence="2" id="KW-0812">Transmembrane</keyword>
<evidence type="ECO:0000313" key="3">
    <source>
        <dbReference type="EMBL" id="MBP2110506.1"/>
    </source>
</evidence>
<proteinExistence type="predicted"/>
<gene>
    <name evidence="3" type="ORF">J2Z70_000645</name>
</gene>
<dbReference type="RefSeq" id="WP_209869202.1">
    <property type="nucleotide sequence ID" value="NZ_JAGGLV010000001.1"/>
</dbReference>
<dbReference type="EMBL" id="JAGGLV010000001">
    <property type="protein sequence ID" value="MBP2110506.1"/>
    <property type="molecule type" value="Genomic_DNA"/>
</dbReference>
<protein>
    <recommendedName>
        <fullName evidence="5">DUF4179 domain-containing protein</fullName>
    </recommendedName>
</protein>
<evidence type="ECO:0000256" key="2">
    <source>
        <dbReference type="SAM" id="Phobius"/>
    </source>
</evidence>
<comment type="caution">
    <text evidence="3">The sequence shown here is derived from an EMBL/GenBank/DDBJ whole genome shotgun (WGS) entry which is preliminary data.</text>
</comment>
<feature type="region of interest" description="Disordered" evidence="1">
    <location>
        <begin position="1"/>
        <end position="34"/>
    </location>
</feature>